<comment type="subcellular location">
    <subcellularLocation>
        <location evidence="1">Membrane</location>
        <topology evidence="1">Multi-pass membrane protein</topology>
    </subcellularLocation>
</comment>
<feature type="transmembrane region" description="Helical" evidence="4">
    <location>
        <begin position="405"/>
        <end position="428"/>
    </location>
</feature>
<dbReference type="Proteomes" id="UP000325902">
    <property type="component" value="Unassembled WGS sequence"/>
</dbReference>
<feature type="compositionally biased region" description="Low complexity" evidence="3">
    <location>
        <begin position="31"/>
        <end position="41"/>
    </location>
</feature>
<feature type="transmembrane region" description="Helical" evidence="4">
    <location>
        <begin position="341"/>
        <end position="366"/>
    </location>
</feature>
<protein>
    <submittedName>
        <fullName evidence="6">Aspyridones efflux protein apdF</fullName>
    </submittedName>
</protein>
<evidence type="ECO:0000256" key="1">
    <source>
        <dbReference type="ARBA" id="ARBA00004141"/>
    </source>
</evidence>
<feature type="transmembrane region" description="Helical" evidence="4">
    <location>
        <begin position="177"/>
        <end position="196"/>
    </location>
</feature>
<dbReference type="Gene3D" id="1.20.1250.20">
    <property type="entry name" value="MFS general substrate transporter like domains"/>
    <property type="match status" value="2"/>
</dbReference>
<comment type="caution">
    <text evidence="6">The sequence shown here is derived from an EMBL/GenBank/DDBJ whole genome shotgun (WGS) entry which is preliminary data.</text>
</comment>
<keyword evidence="4" id="KW-0812">Transmembrane</keyword>
<feature type="transmembrane region" description="Helical" evidence="4">
    <location>
        <begin position="378"/>
        <end position="399"/>
    </location>
</feature>
<organism evidence="6 7">
    <name type="scientific">Lasiodiplodia theobromae</name>
    <dbReference type="NCBI Taxonomy" id="45133"/>
    <lineage>
        <taxon>Eukaryota</taxon>
        <taxon>Fungi</taxon>
        <taxon>Dikarya</taxon>
        <taxon>Ascomycota</taxon>
        <taxon>Pezizomycotina</taxon>
        <taxon>Dothideomycetes</taxon>
        <taxon>Dothideomycetes incertae sedis</taxon>
        <taxon>Botryosphaeriales</taxon>
        <taxon>Botryosphaeriaceae</taxon>
        <taxon>Lasiodiplodia</taxon>
    </lineage>
</organism>
<dbReference type="InterPro" id="IPR020846">
    <property type="entry name" value="MFS_dom"/>
</dbReference>
<feature type="transmembrane region" description="Helical" evidence="4">
    <location>
        <begin position="124"/>
        <end position="143"/>
    </location>
</feature>
<comment type="similarity">
    <text evidence="2">Belongs to the major facilitator superfamily. Monocarboxylate porter (TC 2.A.1.13) family.</text>
</comment>
<keyword evidence="4" id="KW-1133">Transmembrane helix</keyword>
<evidence type="ECO:0000256" key="2">
    <source>
        <dbReference type="ARBA" id="ARBA00006727"/>
    </source>
</evidence>
<dbReference type="GO" id="GO:0016020">
    <property type="term" value="C:membrane"/>
    <property type="evidence" value="ECO:0007669"/>
    <property type="project" value="UniProtKB-SubCell"/>
</dbReference>
<dbReference type="Pfam" id="PF07690">
    <property type="entry name" value="MFS_1"/>
    <property type="match status" value="1"/>
</dbReference>
<feature type="transmembrane region" description="Helical" evidence="4">
    <location>
        <begin position="90"/>
        <end position="112"/>
    </location>
</feature>
<feature type="region of interest" description="Disordered" evidence="3">
    <location>
        <begin position="1"/>
        <end position="41"/>
    </location>
</feature>
<keyword evidence="7" id="KW-1185">Reference proteome</keyword>
<sequence length="437" mass="46684">MSLPLNDPNNMEEKSSLEASGQVTPVEKPEQAQAQPAPANEPPNGGVTAWLQVLGSFILFLNTWGIVNSFGVFQTYYASDMLSSQTESNISWVGSIQAFLLLIIGVGTGPLFDMGYFQTLLRTGGFLITFGMFMTSLCTKYWQVMLAQGITIGLGSGCLFIPSVAIVSTYFTTKKSFATGIAASGSSLGGVIYPIIFTRLEPQIGFAWATRVMAFIMLGTMAVAVAVMRVRVLPPQKRRLVDLAALKEVPFLMFSIAEFLGFMGMYIPFFYVQSFAIENNIMSSDLAFYMLSILNAASAFGRIIPNFIADKTGPLNILVPCCAISALLAFCWIAIDSTAGVIVFGILYGFFSGTFVSLPPTTVVSLSPNLGVVGTRMGMSFSFAGFGFLVGNPVAGAILKDHGWLGVQIFCGVMVVAAAACCVVARFAKAPALMAKA</sequence>
<keyword evidence="4" id="KW-0472">Membrane</keyword>
<evidence type="ECO:0000313" key="6">
    <source>
        <dbReference type="EMBL" id="KAB2573447.1"/>
    </source>
</evidence>
<dbReference type="SUPFAM" id="SSF103473">
    <property type="entry name" value="MFS general substrate transporter"/>
    <property type="match status" value="1"/>
</dbReference>
<dbReference type="PROSITE" id="PS50850">
    <property type="entry name" value="MFS"/>
    <property type="match status" value="1"/>
</dbReference>
<gene>
    <name evidence="6" type="primary">apdF_18</name>
    <name evidence="6" type="ORF">DBV05_g7878</name>
</gene>
<dbReference type="GO" id="GO:0022857">
    <property type="term" value="F:transmembrane transporter activity"/>
    <property type="evidence" value="ECO:0007669"/>
    <property type="project" value="InterPro"/>
</dbReference>
<dbReference type="PANTHER" id="PTHR11360:SF234">
    <property type="entry name" value="MFS-TYPE TRANSPORTER DBAD-RELATED"/>
    <property type="match status" value="1"/>
</dbReference>
<dbReference type="InterPro" id="IPR050327">
    <property type="entry name" value="Proton-linked_MCT"/>
</dbReference>
<dbReference type="OrthoDB" id="6509908at2759"/>
<evidence type="ECO:0000256" key="3">
    <source>
        <dbReference type="SAM" id="MobiDB-lite"/>
    </source>
</evidence>
<feature type="transmembrane region" description="Helical" evidence="4">
    <location>
        <begin position="208"/>
        <end position="228"/>
    </location>
</feature>
<evidence type="ECO:0000313" key="7">
    <source>
        <dbReference type="Proteomes" id="UP000325902"/>
    </source>
</evidence>
<feature type="transmembrane region" description="Helical" evidence="4">
    <location>
        <begin position="149"/>
        <end position="170"/>
    </location>
</feature>
<reference evidence="6 7" key="1">
    <citation type="journal article" date="2019" name="Sci. Rep.">
        <title>A multi-omics analysis of the grapevine pathogen Lasiodiplodia theobromae reveals that temperature affects the expression of virulence- and pathogenicity-related genes.</title>
        <authorList>
            <person name="Felix C."/>
            <person name="Meneses R."/>
            <person name="Goncalves M.F.M."/>
            <person name="Tilleman L."/>
            <person name="Duarte A.S."/>
            <person name="Jorrin-Novo J.V."/>
            <person name="Van de Peer Y."/>
            <person name="Deforce D."/>
            <person name="Van Nieuwerburgh F."/>
            <person name="Esteves A.C."/>
            <person name="Alves A."/>
        </authorList>
    </citation>
    <scope>NUCLEOTIDE SEQUENCE [LARGE SCALE GENOMIC DNA]</scope>
    <source>
        <strain evidence="6 7">LA-SOL3</strain>
    </source>
</reference>
<feature type="transmembrane region" description="Helical" evidence="4">
    <location>
        <begin position="249"/>
        <end position="271"/>
    </location>
</feature>
<feature type="domain" description="Major facilitator superfamily (MFS) profile" evidence="5">
    <location>
        <begin position="48"/>
        <end position="429"/>
    </location>
</feature>
<dbReference type="EMBL" id="VCHE01000058">
    <property type="protein sequence ID" value="KAB2573447.1"/>
    <property type="molecule type" value="Genomic_DNA"/>
</dbReference>
<feature type="transmembrane region" description="Helical" evidence="4">
    <location>
        <begin position="317"/>
        <end position="335"/>
    </location>
</feature>
<feature type="transmembrane region" description="Helical" evidence="4">
    <location>
        <begin position="57"/>
        <end position="78"/>
    </location>
</feature>
<accession>A0A5N5D754</accession>
<dbReference type="InterPro" id="IPR011701">
    <property type="entry name" value="MFS"/>
</dbReference>
<evidence type="ECO:0000256" key="4">
    <source>
        <dbReference type="SAM" id="Phobius"/>
    </source>
</evidence>
<dbReference type="InterPro" id="IPR036259">
    <property type="entry name" value="MFS_trans_sf"/>
</dbReference>
<dbReference type="PANTHER" id="PTHR11360">
    <property type="entry name" value="MONOCARBOXYLATE TRANSPORTER"/>
    <property type="match status" value="1"/>
</dbReference>
<proteinExistence type="inferred from homology"/>
<evidence type="ECO:0000259" key="5">
    <source>
        <dbReference type="PROSITE" id="PS50850"/>
    </source>
</evidence>
<feature type="transmembrane region" description="Helical" evidence="4">
    <location>
        <begin position="286"/>
        <end position="305"/>
    </location>
</feature>
<name>A0A5N5D754_9PEZI</name>
<dbReference type="AlphaFoldDB" id="A0A5N5D754"/>